<reference evidence="9" key="1">
    <citation type="journal article" date="2019" name="Int. J. Syst. Evol. Microbiol.">
        <title>The Global Catalogue of Microorganisms (GCM) 10K type strain sequencing project: providing services to taxonomists for standard genome sequencing and annotation.</title>
        <authorList>
            <consortium name="The Broad Institute Genomics Platform"/>
            <consortium name="The Broad Institute Genome Sequencing Center for Infectious Disease"/>
            <person name="Wu L."/>
            <person name="Ma J."/>
        </authorList>
    </citation>
    <scope>NUCLEOTIDE SEQUENCE [LARGE SCALE GENOMIC DNA]</scope>
    <source>
        <strain evidence="9">KCTC 52640</strain>
    </source>
</reference>
<dbReference type="Proteomes" id="UP001595462">
    <property type="component" value="Unassembled WGS sequence"/>
</dbReference>
<name>A0ABV7EN76_9GAMM</name>
<dbReference type="EMBL" id="JBHRSS010000003">
    <property type="protein sequence ID" value="MFC3104179.1"/>
    <property type="molecule type" value="Genomic_DNA"/>
</dbReference>
<dbReference type="PIRSF" id="PIRSF002889">
    <property type="entry name" value="Rod_FlgB"/>
    <property type="match status" value="1"/>
</dbReference>
<dbReference type="InterPro" id="IPR001444">
    <property type="entry name" value="Flag_bb_rod_N"/>
</dbReference>
<comment type="subcellular location">
    <subcellularLocation>
        <location evidence="1 6">Bacterial flagellum basal body</location>
    </subcellularLocation>
</comment>
<proteinExistence type="inferred from homology"/>
<evidence type="ECO:0000256" key="6">
    <source>
        <dbReference type="PIRNR" id="PIRNR002889"/>
    </source>
</evidence>
<keyword evidence="8" id="KW-0282">Flagellum</keyword>
<feature type="domain" description="Flagellar basal body rod protein N-terminal" evidence="7">
    <location>
        <begin position="15"/>
        <end position="39"/>
    </location>
</feature>
<evidence type="ECO:0000259" key="7">
    <source>
        <dbReference type="Pfam" id="PF00460"/>
    </source>
</evidence>
<dbReference type="InterPro" id="IPR006300">
    <property type="entry name" value="FlgB"/>
</dbReference>
<organism evidence="8 9">
    <name type="scientific">Salinisphaera aquimarina</name>
    <dbReference type="NCBI Taxonomy" id="2094031"/>
    <lineage>
        <taxon>Bacteria</taxon>
        <taxon>Pseudomonadati</taxon>
        <taxon>Pseudomonadota</taxon>
        <taxon>Gammaproteobacteria</taxon>
        <taxon>Salinisphaerales</taxon>
        <taxon>Salinisphaeraceae</taxon>
        <taxon>Salinisphaera</taxon>
    </lineage>
</organism>
<keyword evidence="9" id="KW-1185">Reference proteome</keyword>
<dbReference type="RefSeq" id="WP_380688911.1">
    <property type="nucleotide sequence ID" value="NZ_JBHRSS010000003.1"/>
</dbReference>
<evidence type="ECO:0000256" key="4">
    <source>
        <dbReference type="ARBA" id="ARBA00023143"/>
    </source>
</evidence>
<keyword evidence="4 6" id="KW-0975">Bacterial flagellum</keyword>
<evidence type="ECO:0000256" key="5">
    <source>
        <dbReference type="ARBA" id="ARBA00024934"/>
    </source>
</evidence>
<evidence type="ECO:0000256" key="1">
    <source>
        <dbReference type="ARBA" id="ARBA00004117"/>
    </source>
</evidence>
<gene>
    <name evidence="8" type="primary">flgB</name>
    <name evidence="8" type="ORF">ACFOSU_09760</name>
</gene>
<accession>A0ABV7EN76</accession>
<dbReference type="PROSITE" id="PS00588">
    <property type="entry name" value="FLAGELLA_BB_ROD"/>
    <property type="match status" value="1"/>
</dbReference>
<dbReference type="Pfam" id="PF00460">
    <property type="entry name" value="Flg_bb_rod"/>
    <property type="match status" value="1"/>
</dbReference>
<comment type="subunit">
    <text evidence="6">The basal body constitutes a major portion of the flagellar organelle and consists of a number of rings mounted on a central rod.</text>
</comment>
<keyword evidence="8" id="KW-0969">Cilium</keyword>
<comment type="function">
    <text evidence="5 6">Structural component of flagellum, the bacterial motility apparatus. Part of the rod structure of flagellar basal body.</text>
</comment>
<dbReference type="InterPro" id="IPR019776">
    <property type="entry name" value="Flagellar_basal_body_rod_CS"/>
</dbReference>
<dbReference type="PANTHER" id="PTHR30435:SF12">
    <property type="entry name" value="FLAGELLAR BASAL BODY ROD PROTEIN FLGB"/>
    <property type="match status" value="1"/>
</dbReference>
<comment type="similarity">
    <text evidence="2 6">Belongs to the flagella basal body rod proteins family.</text>
</comment>
<dbReference type="PANTHER" id="PTHR30435">
    <property type="entry name" value="FLAGELLAR PROTEIN"/>
    <property type="match status" value="1"/>
</dbReference>
<protein>
    <recommendedName>
        <fullName evidence="3 6">Flagellar basal body rod protein FlgB</fullName>
    </recommendedName>
</protein>
<evidence type="ECO:0000256" key="3">
    <source>
        <dbReference type="ARBA" id="ARBA00014376"/>
    </source>
</evidence>
<dbReference type="NCBIfam" id="TIGR01396">
    <property type="entry name" value="FlgB"/>
    <property type="match status" value="1"/>
</dbReference>
<evidence type="ECO:0000313" key="8">
    <source>
        <dbReference type="EMBL" id="MFC3104179.1"/>
    </source>
</evidence>
<evidence type="ECO:0000256" key="2">
    <source>
        <dbReference type="ARBA" id="ARBA00009677"/>
    </source>
</evidence>
<sequence length="141" mass="15324">MLDRLNASLAFYKQALDLRGQRQEVLAANIANSDTPNYKARDFDFKSELDRAMGSNAPAGPNALTLRTTAAGHIAGQAQGLSAGAAKLEYRNATQPSLDGNTVDMNVERVEFMENAVHYQANLQILGSQLKSLKSAMQPER</sequence>
<keyword evidence="8" id="KW-0966">Cell projection</keyword>
<evidence type="ECO:0000313" key="9">
    <source>
        <dbReference type="Proteomes" id="UP001595462"/>
    </source>
</evidence>
<comment type="caution">
    <text evidence="8">The sequence shown here is derived from an EMBL/GenBank/DDBJ whole genome shotgun (WGS) entry which is preliminary data.</text>
</comment>